<evidence type="ECO:0000259" key="1">
    <source>
        <dbReference type="PROSITE" id="PS51499"/>
    </source>
</evidence>
<organism evidence="2 3">
    <name type="scientific">Quercus suber</name>
    <name type="common">Cork oak</name>
    <dbReference type="NCBI Taxonomy" id="58331"/>
    <lineage>
        <taxon>Eukaryota</taxon>
        <taxon>Viridiplantae</taxon>
        <taxon>Streptophyta</taxon>
        <taxon>Embryophyta</taxon>
        <taxon>Tracheophyta</taxon>
        <taxon>Spermatophyta</taxon>
        <taxon>Magnoliopsida</taxon>
        <taxon>eudicotyledons</taxon>
        <taxon>Gunneridae</taxon>
        <taxon>Pentapetalae</taxon>
        <taxon>rosids</taxon>
        <taxon>fabids</taxon>
        <taxon>Fagales</taxon>
        <taxon>Fagaceae</taxon>
        <taxon>Quercus</taxon>
    </lineage>
</organism>
<feature type="domain" description="APO" evidence="1">
    <location>
        <begin position="365"/>
        <end position="451"/>
    </location>
</feature>
<dbReference type="SUPFAM" id="SSF52402">
    <property type="entry name" value="Adenine nucleotide alpha hydrolases-like"/>
    <property type="match status" value="1"/>
</dbReference>
<dbReference type="AlphaFoldDB" id="A0AAW0JZ78"/>
<dbReference type="EMBL" id="PKMF04000435">
    <property type="protein sequence ID" value="KAK7831879.1"/>
    <property type="molecule type" value="Genomic_DNA"/>
</dbReference>
<gene>
    <name evidence="2" type="primary">APO3_7</name>
    <name evidence="2" type="ORF">CFP56_027024</name>
</gene>
<evidence type="ECO:0000313" key="3">
    <source>
        <dbReference type="Proteomes" id="UP000237347"/>
    </source>
</evidence>
<name>A0AAW0JZ78_QUESU</name>
<sequence>MASPAEAVSEKQVMVLAIDDSEHSTYALEWTLDHFFTPYASNHPFKLVLVHAKPTASSALGLAGPGAAEVLPMVEADLKKIAARIIETARESCHRINKHFCGWYSTGSSHVELPIKRKKSERKPLVTSVNELKREARLRRKEKQMVQENTLRPPENGLLVKGLVPVAHEVYAARAKLNACVSRIVKSIAIFSCSLCGEVHVGDPPHRIRTCDVAGSLKNKEHTWERGGVEHILPLVESFHLYDRVGRAVSHNEQLQVDRIPVIVELCVQAGFDIPEYPTRRRTFPIYSLAGKIIDFERRFPKEDTPGEDINTYGFWDKKKKSSEEDKFFDLHSDDVQAIAVQGMEAWERMRSGASKLMKKYAVQTCGYCSEMQVGPKGHKVRNCQAFKHQMRDGQHAWQEATVDDLIPPVYVRHVRDRHSGEPLVNGLKRYYGMLPAVVELFAQAGAYVGDHYAGVMREDVAVPVLDELKWVV</sequence>
<dbReference type="InterPro" id="IPR014729">
    <property type="entry name" value="Rossmann-like_a/b/a_fold"/>
</dbReference>
<accession>A0AAW0JZ78</accession>
<reference evidence="2 3" key="1">
    <citation type="journal article" date="2018" name="Sci. Data">
        <title>The draft genome sequence of cork oak.</title>
        <authorList>
            <person name="Ramos A.M."/>
            <person name="Usie A."/>
            <person name="Barbosa P."/>
            <person name="Barros P.M."/>
            <person name="Capote T."/>
            <person name="Chaves I."/>
            <person name="Simoes F."/>
            <person name="Abreu I."/>
            <person name="Carrasquinho I."/>
            <person name="Faro C."/>
            <person name="Guimaraes J.B."/>
            <person name="Mendonca D."/>
            <person name="Nobrega F."/>
            <person name="Rodrigues L."/>
            <person name="Saibo N.J.M."/>
            <person name="Varela M.C."/>
            <person name="Egas C."/>
            <person name="Matos J."/>
            <person name="Miguel C.M."/>
            <person name="Oliveira M.M."/>
            <person name="Ricardo C.P."/>
            <person name="Goncalves S."/>
        </authorList>
    </citation>
    <scope>NUCLEOTIDE SEQUENCE [LARGE SCALE GENOMIC DNA]</scope>
    <source>
        <strain evidence="3">cv. HL8</strain>
    </source>
</reference>
<protein>
    <submittedName>
        <fullName evidence="2">Apo protein 3</fullName>
    </submittedName>
</protein>
<comment type="caution">
    <text evidence="2">The sequence shown here is derived from an EMBL/GenBank/DDBJ whole genome shotgun (WGS) entry which is preliminary data.</text>
</comment>
<feature type="domain" description="APO" evidence="1">
    <location>
        <begin position="192"/>
        <end position="276"/>
    </location>
</feature>
<dbReference type="PROSITE" id="PS51499">
    <property type="entry name" value="APO"/>
    <property type="match status" value="2"/>
</dbReference>
<dbReference type="Pfam" id="PF05634">
    <property type="entry name" value="APO_RNA-bind"/>
    <property type="match status" value="2"/>
</dbReference>
<evidence type="ECO:0000313" key="2">
    <source>
        <dbReference type="EMBL" id="KAK7831879.1"/>
    </source>
</evidence>
<proteinExistence type="predicted"/>
<dbReference type="PANTHER" id="PTHR46553:SF3">
    <property type="entry name" value="ADENINE NUCLEOTIDE ALPHA HYDROLASES-LIKE SUPERFAMILY PROTEIN"/>
    <property type="match status" value="1"/>
</dbReference>
<dbReference type="Gene3D" id="3.40.50.620">
    <property type="entry name" value="HUPs"/>
    <property type="match status" value="1"/>
</dbReference>
<dbReference type="Proteomes" id="UP000237347">
    <property type="component" value="Unassembled WGS sequence"/>
</dbReference>
<dbReference type="PANTHER" id="PTHR46553">
    <property type="entry name" value="ADENINE NUCLEOTIDE ALPHA HYDROLASES-LIKE SUPERFAMILY PROTEIN"/>
    <property type="match status" value="1"/>
</dbReference>
<dbReference type="GO" id="GO:0003723">
    <property type="term" value="F:RNA binding"/>
    <property type="evidence" value="ECO:0007669"/>
    <property type="project" value="InterPro"/>
</dbReference>
<keyword evidence="3" id="KW-1185">Reference proteome</keyword>
<dbReference type="InterPro" id="IPR023342">
    <property type="entry name" value="APO_dom"/>
</dbReference>